<sequence length="500" mass="54280">MTSMTTANHQNHGVLDSLTEGQKIPFGGTHWTAVSAQLAHEFKAGDRLVVVQENGVLLHIPGSVADIANEAVTNARKAFTDLVTINPAQLTDFFGLFAANLQDDNIFKTIMIANDIDVESANQRGRSTTRLQLSEKMRLEMITALHMWRDLPDSSASTAETVQHDSWSVEAHKAPLGVVGFVFEGRPNVFADATGVLRSGNTVVFRIGSDALNTARAIMDFALKPALQKSRLPLGSVQLVDSPERSAGYALFSHADLSLAVARGSGEAVAQLGAVARQSGIPVSLHGTGGAWSIVGQTADALDLAQVISHSLDRKVCNTLNVCCVPIDRHDLLLAVLNGAVLSAKGRQAKLIVHAVGAFTSQVLREMYSSTFLFDLVEHDDDDVLSIEWEWDDCPELSVRLVSDLNEAIELFNAHSPHFVLSMISSNQAEIDHAYRSTESAFFGNGFTRWVDGQYALNRPELGLSNWQGGRLFARGGILSGDGVFTTRYVMKQSDPHQHR</sequence>
<reference evidence="5" key="1">
    <citation type="submission" date="2020-05" db="EMBL/GenBank/DDBJ databases">
        <authorList>
            <person name="Chiriac C."/>
            <person name="Salcher M."/>
            <person name="Ghai R."/>
            <person name="Kavagutti S V."/>
        </authorList>
    </citation>
    <scope>NUCLEOTIDE SEQUENCE</scope>
</reference>
<protein>
    <submittedName>
        <fullName evidence="5">Unannotated protein</fullName>
    </submittedName>
</protein>
<dbReference type="EMBL" id="CAEZYH010000005">
    <property type="protein sequence ID" value="CAB4708757.1"/>
    <property type="molecule type" value="Genomic_DNA"/>
</dbReference>
<evidence type="ECO:0000313" key="5">
    <source>
        <dbReference type="EMBL" id="CAB4892003.1"/>
    </source>
</evidence>
<evidence type="ECO:0000313" key="4">
    <source>
        <dbReference type="EMBL" id="CAB4856522.1"/>
    </source>
</evidence>
<dbReference type="Gene3D" id="3.40.605.10">
    <property type="entry name" value="Aldehyde Dehydrogenase, Chain A, domain 1"/>
    <property type="match status" value="1"/>
</dbReference>
<dbReference type="InterPro" id="IPR016163">
    <property type="entry name" value="Ald_DH_C"/>
</dbReference>
<dbReference type="Pfam" id="PF00171">
    <property type="entry name" value="Aldedh"/>
    <property type="match status" value="1"/>
</dbReference>
<evidence type="ECO:0000313" key="6">
    <source>
        <dbReference type="EMBL" id="CAB5029727.1"/>
    </source>
</evidence>
<gene>
    <name evidence="2" type="ORF">UFOPK2658_00262</name>
    <name evidence="3" type="ORF">UFOPK2880_01697</name>
    <name evidence="4" type="ORF">UFOPK3304_00194</name>
    <name evidence="5" type="ORF">UFOPK3494_00425</name>
    <name evidence="6" type="ORF">UFOPK4134_00854</name>
</gene>
<dbReference type="AlphaFoldDB" id="A0A6J7FK28"/>
<dbReference type="InterPro" id="IPR016162">
    <property type="entry name" value="Ald_DH_N"/>
</dbReference>
<dbReference type="PANTHER" id="PTHR11063:SF8">
    <property type="entry name" value="DELTA-1-PYRROLINE-5-CARBOXYLATE SYNTHASE"/>
    <property type="match status" value="1"/>
</dbReference>
<evidence type="ECO:0000313" key="3">
    <source>
        <dbReference type="EMBL" id="CAB4785432.1"/>
    </source>
</evidence>
<dbReference type="InterPro" id="IPR016161">
    <property type="entry name" value="Ald_DH/histidinol_DH"/>
</dbReference>
<organism evidence="5">
    <name type="scientific">freshwater metagenome</name>
    <dbReference type="NCBI Taxonomy" id="449393"/>
    <lineage>
        <taxon>unclassified sequences</taxon>
        <taxon>metagenomes</taxon>
        <taxon>ecological metagenomes</taxon>
    </lineage>
</organism>
<dbReference type="EMBL" id="CAFBLJ010000005">
    <property type="protein sequence ID" value="CAB4856522.1"/>
    <property type="molecule type" value="Genomic_DNA"/>
</dbReference>
<dbReference type="SUPFAM" id="SSF53720">
    <property type="entry name" value="ALDH-like"/>
    <property type="match status" value="1"/>
</dbReference>
<evidence type="ECO:0000313" key="2">
    <source>
        <dbReference type="EMBL" id="CAB4708757.1"/>
    </source>
</evidence>
<evidence type="ECO:0000259" key="1">
    <source>
        <dbReference type="Pfam" id="PF00171"/>
    </source>
</evidence>
<accession>A0A6J7FK28</accession>
<dbReference type="GO" id="GO:0004350">
    <property type="term" value="F:glutamate-5-semialdehyde dehydrogenase activity"/>
    <property type="evidence" value="ECO:0007669"/>
    <property type="project" value="TreeGrafter"/>
</dbReference>
<feature type="domain" description="Aldehyde dehydrogenase" evidence="1">
    <location>
        <begin position="56"/>
        <end position="325"/>
    </location>
</feature>
<proteinExistence type="predicted"/>
<dbReference type="EMBL" id="CAFBMF010000017">
    <property type="protein sequence ID" value="CAB4892003.1"/>
    <property type="molecule type" value="Genomic_DNA"/>
</dbReference>
<dbReference type="EMBL" id="CAEZZP010000150">
    <property type="protein sequence ID" value="CAB4785432.1"/>
    <property type="molecule type" value="Genomic_DNA"/>
</dbReference>
<dbReference type="InterPro" id="IPR015590">
    <property type="entry name" value="Aldehyde_DH_dom"/>
</dbReference>
<name>A0A6J7FK28_9ZZZZ</name>
<dbReference type="Gene3D" id="3.40.309.10">
    <property type="entry name" value="Aldehyde Dehydrogenase, Chain A, domain 2"/>
    <property type="match status" value="1"/>
</dbReference>
<dbReference type="PANTHER" id="PTHR11063">
    <property type="entry name" value="GLUTAMATE SEMIALDEHYDE DEHYDROGENASE"/>
    <property type="match status" value="1"/>
</dbReference>
<dbReference type="EMBL" id="CAFBPS010000054">
    <property type="protein sequence ID" value="CAB5029727.1"/>
    <property type="molecule type" value="Genomic_DNA"/>
</dbReference>